<feature type="domain" description="OmpR/PhoB-type" evidence="7">
    <location>
        <begin position="1"/>
        <end position="100"/>
    </location>
</feature>
<dbReference type="SMART" id="SM01043">
    <property type="entry name" value="BTAD"/>
    <property type="match status" value="1"/>
</dbReference>
<sequence length="288" mass="31930">MRYTVLGPLEVFDQGTVVPIDRPRRRAVLTFLLLNANHQVCIEQLVDALWGERPPRSARGQVHTAVSALRKLLPGAATGHGTADDGGPLASRGGGYRLSVGRHDLDTMDFWREVAEARRLTALGEHTQAVQHLRTGLGLWRGAALTGIDAPFVEPFRARLEEERFAAYELLADIELGAGRHQELVPELTAMVDRYPDRERLVERLVLALYRSGRQTDALAAARRLRTLLADEFGLDPGAALVELENAVLRADPALIGPRRHTRACVPRLPRLCRQPARTHPDGRRTGR</sequence>
<keyword evidence="9" id="KW-1185">Reference proteome</keyword>
<comment type="similarity">
    <text evidence="1">Belongs to the AfsR/DnrI/RedD regulatory family.</text>
</comment>
<keyword evidence="4 6" id="KW-0238">DNA-binding</keyword>
<dbReference type="PANTHER" id="PTHR35807:SF1">
    <property type="entry name" value="TRANSCRIPTIONAL REGULATOR REDD"/>
    <property type="match status" value="1"/>
</dbReference>
<gene>
    <name evidence="8" type="ORF">ACFP0N_04540</name>
</gene>
<evidence type="ECO:0000256" key="2">
    <source>
        <dbReference type="ARBA" id="ARBA00023012"/>
    </source>
</evidence>
<dbReference type="SUPFAM" id="SSF48452">
    <property type="entry name" value="TPR-like"/>
    <property type="match status" value="1"/>
</dbReference>
<dbReference type="Gene3D" id="1.25.40.10">
    <property type="entry name" value="Tetratricopeptide repeat domain"/>
    <property type="match status" value="1"/>
</dbReference>
<dbReference type="InterPro" id="IPR011990">
    <property type="entry name" value="TPR-like_helical_dom_sf"/>
</dbReference>
<evidence type="ECO:0000313" key="8">
    <source>
        <dbReference type="EMBL" id="MFC5884256.1"/>
    </source>
</evidence>
<evidence type="ECO:0000256" key="6">
    <source>
        <dbReference type="PROSITE-ProRule" id="PRU01091"/>
    </source>
</evidence>
<dbReference type="Gene3D" id="1.10.10.10">
    <property type="entry name" value="Winged helix-like DNA-binding domain superfamily/Winged helix DNA-binding domain"/>
    <property type="match status" value="1"/>
</dbReference>
<dbReference type="CDD" id="cd15831">
    <property type="entry name" value="BTAD"/>
    <property type="match status" value="1"/>
</dbReference>
<keyword evidence="5" id="KW-0804">Transcription</keyword>
<comment type="caution">
    <text evidence="8">The sequence shown here is derived from an EMBL/GenBank/DDBJ whole genome shotgun (WGS) entry which is preliminary data.</text>
</comment>
<dbReference type="PANTHER" id="PTHR35807">
    <property type="entry name" value="TRANSCRIPTIONAL REGULATOR REDD-RELATED"/>
    <property type="match status" value="1"/>
</dbReference>
<organism evidence="8 9">
    <name type="scientific">Kitasatospora aburaviensis</name>
    <dbReference type="NCBI Taxonomy" id="67265"/>
    <lineage>
        <taxon>Bacteria</taxon>
        <taxon>Bacillati</taxon>
        <taxon>Actinomycetota</taxon>
        <taxon>Actinomycetes</taxon>
        <taxon>Kitasatosporales</taxon>
        <taxon>Streptomycetaceae</taxon>
        <taxon>Kitasatospora</taxon>
    </lineage>
</organism>
<evidence type="ECO:0000256" key="5">
    <source>
        <dbReference type="ARBA" id="ARBA00023163"/>
    </source>
</evidence>
<keyword evidence="3" id="KW-0805">Transcription regulation</keyword>
<proteinExistence type="inferred from homology"/>
<evidence type="ECO:0000313" key="9">
    <source>
        <dbReference type="Proteomes" id="UP001596067"/>
    </source>
</evidence>
<evidence type="ECO:0000256" key="4">
    <source>
        <dbReference type="ARBA" id="ARBA00023125"/>
    </source>
</evidence>
<accession>A0ABW1ET82</accession>
<dbReference type="InterPro" id="IPR016032">
    <property type="entry name" value="Sig_transdc_resp-reg_C-effctor"/>
</dbReference>
<dbReference type="SUPFAM" id="SSF46894">
    <property type="entry name" value="C-terminal effector domain of the bipartite response regulators"/>
    <property type="match status" value="1"/>
</dbReference>
<dbReference type="PROSITE" id="PS51755">
    <property type="entry name" value="OMPR_PHOB"/>
    <property type="match status" value="1"/>
</dbReference>
<evidence type="ECO:0000256" key="1">
    <source>
        <dbReference type="ARBA" id="ARBA00005820"/>
    </source>
</evidence>
<keyword evidence="2" id="KW-0902">Two-component regulatory system</keyword>
<dbReference type="SMART" id="SM00862">
    <property type="entry name" value="Trans_reg_C"/>
    <property type="match status" value="1"/>
</dbReference>
<dbReference type="Proteomes" id="UP001596067">
    <property type="component" value="Unassembled WGS sequence"/>
</dbReference>
<reference evidence="9" key="1">
    <citation type="journal article" date="2019" name="Int. J. Syst. Evol. Microbiol.">
        <title>The Global Catalogue of Microorganisms (GCM) 10K type strain sequencing project: providing services to taxonomists for standard genome sequencing and annotation.</title>
        <authorList>
            <consortium name="The Broad Institute Genomics Platform"/>
            <consortium name="The Broad Institute Genome Sequencing Center for Infectious Disease"/>
            <person name="Wu L."/>
            <person name="Ma J."/>
        </authorList>
    </citation>
    <scope>NUCLEOTIDE SEQUENCE [LARGE SCALE GENOMIC DNA]</scope>
    <source>
        <strain evidence="9">CGMCC 4.1469</strain>
    </source>
</reference>
<evidence type="ECO:0000259" key="7">
    <source>
        <dbReference type="PROSITE" id="PS51755"/>
    </source>
</evidence>
<dbReference type="InterPro" id="IPR005158">
    <property type="entry name" value="BTAD"/>
</dbReference>
<feature type="DNA-binding region" description="OmpR/PhoB-type" evidence="6">
    <location>
        <begin position="1"/>
        <end position="100"/>
    </location>
</feature>
<dbReference type="InterPro" id="IPR051677">
    <property type="entry name" value="AfsR-DnrI-RedD_regulator"/>
</dbReference>
<dbReference type="Pfam" id="PF03704">
    <property type="entry name" value="BTAD"/>
    <property type="match status" value="1"/>
</dbReference>
<dbReference type="InterPro" id="IPR036388">
    <property type="entry name" value="WH-like_DNA-bd_sf"/>
</dbReference>
<name>A0ABW1ET82_9ACTN</name>
<protein>
    <submittedName>
        <fullName evidence="8">AfsR/SARP family transcriptional regulator</fullName>
    </submittedName>
</protein>
<dbReference type="InterPro" id="IPR001867">
    <property type="entry name" value="OmpR/PhoB-type_DNA-bd"/>
</dbReference>
<evidence type="ECO:0000256" key="3">
    <source>
        <dbReference type="ARBA" id="ARBA00023015"/>
    </source>
</evidence>
<dbReference type="EMBL" id="JBHSOD010000003">
    <property type="protein sequence ID" value="MFC5884256.1"/>
    <property type="molecule type" value="Genomic_DNA"/>
</dbReference>
<dbReference type="RefSeq" id="WP_313762413.1">
    <property type="nucleotide sequence ID" value="NZ_BAAAVH010000050.1"/>
</dbReference>